<organism evidence="1 2">
    <name type="scientific">Butyribacter intestini</name>
    <dbReference type="NCBI Taxonomy" id="1703332"/>
    <lineage>
        <taxon>Bacteria</taxon>
        <taxon>Bacillati</taxon>
        <taxon>Bacillota</taxon>
        <taxon>Clostridia</taxon>
        <taxon>Lachnospirales</taxon>
        <taxon>Lachnospiraceae</taxon>
        <taxon>Butyribacter</taxon>
    </lineage>
</organism>
<proteinExistence type="predicted"/>
<evidence type="ECO:0008006" key="3">
    <source>
        <dbReference type="Google" id="ProtNLM"/>
    </source>
</evidence>
<accession>A0AAW3JRB5</accession>
<dbReference type="AlphaFoldDB" id="A0AAW3JRB5"/>
<dbReference type="SUPFAM" id="SSF56219">
    <property type="entry name" value="DNase I-like"/>
    <property type="match status" value="1"/>
</dbReference>
<comment type="caution">
    <text evidence="1">The sequence shown here is derived from an EMBL/GenBank/DDBJ whole genome shotgun (WGS) entry which is preliminary data.</text>
</comment>
<dbReference type="Gene3D" id="3.60.10.10">
    <property type="entry name" value="Endonuclease/exonuclease/phosphatase"/>
    <property type="match status" value="1"/>
</dbReference>
<dbReference type="InterPro" id="IPR036691">
    <property type="entry name" value="Endo/exonu/phosph_ase_sf"/>
</dbReference>
<reference evidence="1 2" key="1">
    <citation type="submission" date="2015-10" db="EMBL/GenBank/DDBJ databases">
        <title>Butyribacter intestini gen. nov., sp. nov., a butyric acid-producing bacterium of the family Lachnospiraceae isolated from the human faeces.</title>
        <authorList>
            <person name="Zou Y."/>
            <person name="Xue W."/>
            <person name="Luo G."/>
            <person name="Lv M."/>
        </authorList>
    </citation>
    <scope>NUCLEOTIDE SEQUENCE [LARGE SCALE GENOMIC DNA]</scope>
    <source>
        <strain evidence="1 2">TF01-11</strain>
    </source>
</reference>
<evidence type="ECO:0000313" key="2">
    <source>
        <dbReference type="Proteomes" id="UP000050833"/>
    </source>
</evidence>
<dbReference type="Proteomes" id="UP000050833">
    <property type="component" value="Unassembled WGS sequence"/>
</dbReference>
<dbReference type="EMBL" id="LLKB01000005">
    <property type="protein sequence ID" value="KQC85243.1"/>
    <property type="molecule type" value="Genomic_DNA"/>
</dbReference>
<keyword evidence="2" id="KW-1185">Reference proteome</keyword>
<evidence type="ECO:0000313" key="1">
    <source>
        <dbReference type="EMBL" id="KQC85243.1"/>
    </source>
</evidence>
<dbReference type="RefSeq" id="WP_055944956.1">
    <property type="nucleotide sequence ID" value="NZ_JAQDCV010000007.1"/>
</dbReference>
<protein>
    <recommendedName>
        <fullName evidence="3">Endonuclease/exonuclease/phosphatase family protein</fullName>
    </recommendedName>
</protein>
<sequence>MHILEWNINQATNISNKNLIPGFVVDEVIKNNPDIFIFTEFAKTRNYIDVESKLKKNGFDCAVTNNDACKQNDVLIAWKDDKFGIDRDKIEKPLAIDDMPEVLIVPLNWMGIKFIVAGLRIKLFNNDYLKRKKQLENVMDLIGKQFSDYKYCIIGGDFNNNKSDYKNCQWRDKWSLGVIDSIAKNNNCIRKTPDSSDGSSIYKKNNYILFQEDHFLVSKGIEVNDVHYCRNFAKCNSDIYLHGEDFQVYNSQIRTVTWTIPFGSGVPDHAMLIADFEMLEN</sequence>
<gene>
    <name evidence="1" type="ORF">APZ18_11155</name>
</gene>
<name>A0AAW3JRB5_9FIRM</name>